<sequence length="268" mass="27389">MTGSCAQRGPRSRFALLVARVSLLGGLCAAGWFGGGAVAEAVEPPDVERPRVEVTPTEPGVTHPHLDELRPELDELRPAERGGARPAVPEEDELRPSRPDLDEVEPAEPDLDEVQPAEPELPDIATTAPAAPFAAELAVDPTATPAAPTTLPPEPPRPDAAPRVELGAPPDRATTAATSDHPRGAAEPRAPDPAEPAGTAPLDDSDHGTDAPSQPASGNGGGAHDLRTALVVLPTGPSLAHPSALGVPRPEDRPVLGTSSAEPSASPD</sequence>
<organism evidence="2 3">
    <name type="scientific">Saccharopolyspora hordei</name>
    <dbReference type="NCBI Taxonomy" id="1838"/>
    <lineage>
        <taxon>Bacteria</taxon>
        <taxon>Bacillati</taxon>
        <taxon>Actinomycetota</taxon>
        <taxon>Actinomycetes</taxon>
        <taxon>Pseudonocardiales</taxon>
        <taxon>Pseudonocardiaceae</taxon>
        <taxon>Saccharopolyspora</taxon>
    </lineage>
</organism>
<dbReference type="Proteomes" id="UP000587002">
    <property type="component" value="Unassembled WGS sequence"/>
</dbReference>
<dbReference type="AlphaFoldDB" id="A0A853AEV2"/>
<accession>A0A853AEV2</accession>
<evidence type="ECO:0000313" key="3">
    <source>
        <dbReference type="Proteomes" id="UP000587002"/>
    </source>
</evidence>
<dbReference type="RefSeq" id="WP_179718063.1">
    <property type="nucleotide sequence ID" value="NZ_BAABFH010000001.1"/>
</dbReference>
<feature type="compositionally biased region" description="Basic and acidic residues" evidence="1">
    <location>
        <begin position="180"/>
        <end position="192"/>
    </location>
</feature>
<feature type="compositionally biased region" description="Acidic residues" evidence="1">
    <location>
        <begin position="102"/>
        <end position="115"/>
    </location>
</feature>
<reference evidence="2 3" key="1">
    <citation type="submission" date="2020-07" db="EMBL/GenBank/DDBJ databases">
        <title>Sequencing the genomes of 1000 actinobacteria strains.</title>
        <authorList>
            <person name="Klenk H.-P."/>
        </authorList>
    </citation>
    <scope>NUCLEOTIDE SEQUENCE [LARGE SCALE GENOMIC DNA]</scope>
    <source>
        <strain evidence="2 3">DSM 44065</strain>
    </source>
</reference>
<proteinExistence type="predicted"/>
<evidence type="ECO:0000313" key="2">
    <source>
        <dbReference type="EMBL" id="NYI82346.1"/>
    </source>
</evidence>
<name>A0A853AEV2_9PSEU</name>
<comment type="caution">
    <text evidence="2">The sequence shown here is derived from an EMBL/GenBank/DDBJ whole genome shotgun (WGS) entry which is preliminary data.</text>
</comment>
<dbReference type="EMBL" id="JACCFJ010000001">
    <property type="protein sequence ID" value="NYI82346.1"/>
    <property type="molecule type" value="Genomic_DNA"/>
</dbReference>
<feature type="region of interest" description="Disordered" evidence="1">
    <location>
        <begin position="41"/>
        <end position="268"/>
    </location>
</feature>
<evidence type="ECO:0000256" key="1">
    <source>
        <dbReference type="SAM" id="MobiDB-lite"/>
    </source>
</evidence>
<protein>
    <submittedName>
        <fullName evidence="2">Uncharacterized protein</fullName>
    </submittedName>
</protein>
<gene>
    <name evidence="2" type="ORF">HNR68_000976</name>
</gene>
<keyword evidence="3" id="KW-1185">Reference proteome</keyword>
<feature type="compositionally biased region" description="Low complexity" evidence="1">
    <location>
        <begin position="125"/>
        <end position="149"/>
    </location>
</feature>
<feature type="compositionally biased region" description="Basic and acidic residues" evidence="1">
    <location>
        <begin position="64"/>
        <end position="83"/>
    </location>
</feature>
<feature type="compositionally biased region" description="Polar residues" evidence="1">
    <location>
        <begin position="257"/>
        <end position="268"/>
    </location>
</feature>